<dbReference type="GO" id="GO:0016491">
    <property type="term" value="F:oxidoreductase activity"/>
    <property type="evidence" value="ECO:0007669"/>
    <property type="project" value="UniProtKB-KW"/>
</dbReference>
<evidence type="ECO:0000313" key="5">
    <source>
        <dbReference type="Proteomes" id="UP001595721"/>
    </source>
</evidence>
<dbReference type="Gene3D" id="3.20.20.30">
    <property type="entry name" value="Luciferase-like domain"/>
    <property type="match status" value="1"/>
</dbReference>
<dbReference type="NCBIfam" id="TIGR03858">
    <property type="entry name" value="LLM_2I7G"/>
    <property type="match status" value="1"/>
</dbReference>
<proteinExistence type="predicted"/>
<dbReference type="Pfam" id="PF00296">
    <property type="entry name" value="Bac_luciferase"/>
    <property type="match status" value="1"/>
</dbReference>
<dbReference type="InterPro" id="IPR036661">
    <property type="entry name" value="Luciferase-like_sf"/>
</dbReference>
<dbReference type="EC" id="1.-.-.-" evidence="4"/>
<dbReference type="InterPro" id="IPR050766">
    <property type="entry name" value="Bact_Lucif_Oxidored"/>
</dbReference>
<keyword evidence="2" id="KW-0503">Monooxygenase</keyword>
<evidence type="ECO:0000256" key="2">
    <source>
        <dbReference type="ARBA" id="ARBA00023033"/>
    </source>
</evidence>
<dbReference type="SUPFAM" id="SSF51679">
    <property type="entry name" value="Bacterial luciferase-like"/>
    <property type="match status" value="1"/>
</dbReference>
<comment type="caution">
    <text evidence="4">The sequence shown here is derived from an EMBL/GenBank/DDBJ whole genome shotgun (WGS) entry which is preliminary data.</text>
</comment>
<accession>A0ABV7R7R5</accession>
<dbReference type="RefSeq" id="WP_377745839.1">
    <property type="nucleotide sequence ID" value="NZ_JBHRXJ010000014.1"/>
</dbReference>
<dbReference type="EMBL" id="JBHRXJ010000014">
    <property type="protein sequence ID" value="MFC3529767.1"/>
    <property type="molecule type" value="Genomic_DNA"/>
</dbReference>
<name>A0ABV7R7R5_9RHOB</name>
<evidence type="ECO:0000259" key="3">
    <source>
        <dbReference type="Pfam" id="PF00296"/>
    </source>
</evidence>
<dbReference type="InterPro" id="IPR022290">
    <property type="entry name" value="LLM_Atu2307-like"/>
</dbReference>
<evidence type="ECO:0000313" key="4">
    <source>
        <dbReference type="EMBL" id="MFC3529767.1"/>
    </source>
</evidence>
<protein>
    <submittedName>
        <fullName evidence="4">LLM class flavin-dependent oxidoreductase</fullName>
        <ecNumber evidence="4">1.-.-.-</ecNumber>
    </submittedName>
</protein>
<sequence length="345" mass="37733">MALETLQFGLDTFGDVNARPDGALAPYDEVLRNVVAQGVLADQVGIDAFGIGEHHRDDFAVSAPEVVLAAIAARTDRIGLGSAVTVLSSDDPVRVYERFATLDGISSGRAEITLGRGSFTESFPLFGFDLSDYERLFSEKLDLFAALRPEGPVSWQGTHRPPLEVDGIYPKSMRGSIPVWVGVGGSPESVVRAARYDFPMMLAIIGGDPARFRPYIDLYRKALADLGRPQLPVGVHSPGFVADTDEAAREQLFPHFKRARDRIGRDRGWGPVSKDQFLDDIAHGAMHVGSPETVARKIARTVRSLGVDRFDLKYSYGTMPHDQLMHGIELFGTRVVPLVREMLAG</sequence>
<dbReference type="InterPro" id="IPR011251">
    <property type="entry name" value="Luciferase-like_dom"/>
</dbReference>
<dbReference type="PANTHER" id="PTHR30137">
    <property type="entry name" value="LUCIFERASE-LIKE MONOOXYGENASE"/>
    <property type="match status" value="1"/>
</dbReference>
<dbReference type="PANTHER" id="PTHR30137:SF8">
    <property type="entry name" value="BLR5498 PROTEIN"/>
    <property type="match status" value="1"/>
</dbReference>
<gene>
    <name evidence="4" type="ORF">ACFOMH_16445</name>
</gene>
<keyword evidence="1 4" id="KW-0560">Oxidoreductase</keyword>
<keyword evidence="5" id="KW-1185">Reference proteome</keyword>
<evidence type="ECO:0000256" key="1">
    <source>
        <dbReference type="ARBA" id="ARBA00023002"/>
    </source>
</evidence>
<dbReference type="Proteomes" id="UP001595721">
    <property type="component" value="Unassembled WGS sequence"/>
</dbReference>
<organism evidence="4 5">
    <name type="scientific">Paracoccus mangrovi</name>
    <dbReference type="NCBI Taxonomy" id="1715645"/>
    <lineage>
        <taxon>Bacteria</taxon>
        <taxon>Pseudomonadati</taxon>
        <taxon>Pseudomonadota</taxon>
        <taxon>Alphaproteobacteria</taxon>
        <taxon>Rhodobacterales</taxon>
        <taxon>Paracoccaceae</taxon>
        <taxon>Paracoccus</taxon>
    </lineage>
</organism>
<feature type="domain" description="Luciferase-like" evidence="3">
    <location>
        <begin position="24"/>
        <end position="309"/>
    </location>
</feature>
<reference evidence="5" key="1">
    <citation type="journal article" date="2019" name="Int. J. Syst. Evol. Microbiol.">
        <title>The Global Catalogue of Microorganisms (GCM) 10K type strain sequencing project: providing services to taxonomists for standard genome sequencing and annotation.</title>
        <authorList>
            <consortium name="The Broad Institute Genomics Platform"/>
            <consortium name="The Broad Institute Genome Sequencing Center for Infectious Disease"/>
            <person name="Wu L."/>
            <person name="Ma J."/>
        </authorList>
    </citation>
    <scope>NUCLEOTIDE SEQUENCE [LARGE SCALE GENOMIC DNA]</scope>
    <source>
        <strain evidence="5">KCTC 42899</strain>
    </source>
</reference>